<evidence type="ECO:0000256" key="3">
    <source>
        <dbReference type="ARBA" id="ARBA00022840"/>
    </source>
</evidence>
<dbReference type="InterPro" id="IPR013563">
    <property type="entry name" value="Oligopep_ABC_C"/>
</dbReference>
<dbReference type="AlphaFoldDB" id="A0A7Z7J682"/>
<dbReference type="PANTHER" id="PTHR43776">
    <property type="entry name" value="TRANSPORT ATP-BINDING PROTEIN"/>
    <property type="match status" value="1"/>
</dbReference>
<dbReference type="Pfam" id="PF08352">
    <property type="entry name" value="oligo_HPY"/>
    <property type="match status" value="1"/>
</dbReference>
<organism evidence="5 6">
    <name type="scientific">Xanthomonas campestris pv. phaseoli</name>
    <dbReference type="NCBI Taxonomy" id="317013"/>
    <lineage>
        <taxon>Bacteria</taxon>
        <taxon>Pseudomonadati</taxon>
        <taxon>Pseudomonadota</taxon>
        <taxon>Gammaproteobacteria</taxon>
        <taxon>Lysobacterales</taxon>
        <taxon>Lysobacteraceae</taxon>
        <taxon>Xanthomonas</taxon>
    </lineage>
</organism>
<keyword evidence="3 5" id="KW-0067">ATP-binding</keyword>
<gene>
    <name evidence="5" type="ORF">XFF6991_4875</name>
</gene>
<dbReference type="InterPro" id="IPR050319">
    <property type="entry name" value="ABC_transp_ATP-bind"/>
</dbReference>
<keyword evidence="2" id="KW-0547">Nucleotide-binding</keyword>
<keyword evidence="1" id="KW-0813">Transport</keyword>
<dbReference type="SUPFAM" id="SSF52540">
    <property type="entry name" value="P-loop containing nucleoside triphosphate hydrolases"/>
    <property type="match status" value="1"/>
</dbReference>
<dbReference type="Proteomes" id="UP000234345">
    <property type="component" value="Unassembled WGS sequence"/>
</dbReference>
<dbReference type="EMBL" id="OCZC01000087">
    <property type="protein sequence ID" value="SOO26816.1"/>
    <property type="molecule type" value="Genomic_DNA"/>
</dbReference>
<dbReference type="GO" id="GO:0005524">
    <property type="term" value="F:ATP binding"/>
    <property type="evidence" value="ECO:0007669"/>
    <property type="project" value="UniProtKB-KW"/>
</dbReference>
<protein>
    <submittedName>
        <fullName evidence="5">Oligopeptide transport ATP-binding protein AmiF</fullName>
    </submittedName>
</protein>
<name>A0A7Z7J682_XANCH</name>
<evidence type="ECO:0000313" key="6">
    <source>
        <dbReference type="Proteomes" id="UP000234345"/>
    </source>
</evidence>
<evidence type="ECO:0000313" key="5">
    <source>
        <dbReference type="EMBL" id="SOO26816.1"/>
    </source>
</evidence>
<evidence type="ECO:0000259" key="4">
    <source>
        <dbReference type="Pfam" id="PF08352"/>
    </source>
</evidence>
<dbReference type="GO" id="GO:0015833">
    <property type="term" value="P:peptide transport"/>
    <property type="evidence" value="ECO:0007669"/>
    <property type="project" value="InterPro"/>
</dbReference>
<dbReference type="Gene3D" id="3.40.50.300">
    <property type="entry name" value="P-loop containing nucleotide triphosphate hydrolases"/>
    <property type="match status" value="1"/>
</dbReference>
<accession>A0A7Z7J682</accession>
<proteinExistence type="predicted"/>
<dbReference type="InterPro" id="IPR027417">
    <property type="entry name" value="P-loop_NTPase"/>
</dbReference>
<comment type="caution">
    <text evidence="5">The sequence shown here is derived from an EMBL/GenBank/DDBJ whole genome shotgun (WGS) entry which is preliminary data.</text>
</comment>
<evidence type="ECO:0000256" key="1">
    <source>
        <dbReference type="ARBA" id="ARBA00022448"/>
    </source>
</evidence>
<reference evidence="5 6" key="1">
    <citation type="submission" date="2017-10" db="EMBL/GenBank/DDBJ databases">
        <authorList>
            <person name="Regsiter A."/>
            <person name="William W."/>
        </authorList>
    </citation>
    <scope>NUCLEOTIDE SEQUENCE [LARGE SCALE GENOMIC DNA]</scope>
    <source>
        <strain evidence="5 6">CFBP6991</strain>
    </source>
</reference>
<sequence length="71" mass="8027">MVEYISDRIAVINKGVLLEIGPTDEIINNAYHPYTKSLLDAIPSIENEKGSLIGSIYDHNIHKYDENNQPE</sequence>
<feature type="domain" description="Oligopeptide/dipeptide ABC transporter C-terminal" evidence="4">
    <location>
        <begin position="19"/>
        <end position="50"/>
    </location>
</feature>
<evidence type="ECO:0000256" key="2">
    <source>
        <dbReference type="ARBA" id="ARBA00022741"/>
    </source>
</evidence>